<dbReference type="RefSeq" id="WP_273598847.1">
    <property type="nucleotide sequence ID" value="NZ_JAQQXT010000001.1"/>
</dbReference>
<dbReference type="PIRSF" id="PIRSF016521">
    <property type="entry name" value="Acyl-CoA_hydro"/>
    <property type="match status" value="1"/>
</dbReference>
<dbReference type="InterPro" id="IPR042490">
    <property type="entry name" value="Thio_Ohase/BAAT_N"/>
</dbReference>
<dbReference type="InterPro" id="IPR014940">
    <property type="entry name" value="BAAT_C"/>
</dbReference>
<dbReference type="PANTHER" id="PTHR10824">
    <property type="entry name" value="ACYL-COENZYME A THIOESTERASE-RELATED"/>
    <property type="match status" value="1"/>
</dbReference>
<keyword evidence="2" id="KW-0732">Signal</keyword>
<dbReference type="Pfam" id="PF04775">
    <property type="entry name" value="Bile_Hydr_Trans"/>
    <property type="match status" value="1"/>
</dbReference>
<gene>
    <name evidence="5" type="ORF">PRZ03_02375</name>
</gene>
<evidence type="ECO:0000256" key="2">
    <source>
        <dbReference type="SAM" id="SignalP"/>
    </source>
</evidence>
<evidence type="ECO:0000256" key="1">
    <source>
        <dbReference type="ARBA" id="ARBA00006538"/>
    </source>
</evidence>
<comment type="similarity">
    <text evidence="1">Belongs to the C/M/P thioester hydrolase family.</text>
</comment>
<dbReference type="Pfam" id="PF08840">
    <property type="entry name" value="BAAT_C"/>
    <property type="match status" value="1"/>
</dbReference>
<feature type="signal peptide" evidence="2">
    <location>
        <begin position="1"/>
        <end position="23"/>
    </location>
</feature>
<dbReference type="InterPro" id="IPR006862">
    <property type="entry name" value="Thio_Ohase/aa_AcTrfase"/>
</dbReference>
<dbReference type="PANTHER" id="PTHR10824:SF4">
    <property type="entry name" value="ACYL-COENZYME A THIOESTERASE 1-LIKE"/>
    <property type="match status" value="1"/>
</dbReference>
<evidence type="ECO:0000313" key="6">
    <source>
        <dbReference type="Proteomes" id="UP001221189"/>
    </source>
</evidence>
<evidence type="ECO:0000259" key="4">
    <source>
        <dbReference type="Pfam" id="PF08840"/>
    </source>
</evidence>
<dbReference type="GO" id="GO:0016787">
    <property type="term" value="F:hydrolase activity"/>
    <property type="evidence" value="ECO:0007669"/>
    <property type="project" value="UniProtKB-KW"/>
</dbReference>
<keyword evidence="5" id="KW-0378">Hydrolase</keyword>
<organism evidence="5 6">
    <name type="scientific">Roseateles albus</name>
    <dbReference type="NCBI Taxonomy" id="2987525"/>
    <lineage>
        <taxon>Bacteria</taxon>
        <taxon>Pseudomonadati</taxon>
        <taxon>Pseudomonadota</taxon>
        <taxon>Betaproteobacteria</taxon>
        <taxon>Burkholderiales</taxon>
        <taxon>Sphaerotilaceae</taxon>
        <taxon>Roseateles</taxon>
    </lineage>
</organism>
<sequence>MANFKITCTVTAVALSLSLPALAQQIHVSPAAEVVEGTALSLRLSELPPLTSIRIVSSRLARGMGPQQPHQAQAWFTSNAAGELDLAARAPDRGSYSGADVRGLFWSMQLTAPSAALPPLDPKQQGEVWLQAFAGERLLVEKKLVLRPFAPEVQSRPVADFPGARFCLGPGAHKRGAIIVLGGSEGGSIAARTTAPLLASQGYAVLGLPYYSPPTWGAQGMEPAELPTLPSSFADIELERLNQAREWLARQPEVDAERIAVYGVSKGAEFALAAAARMSWIRAVVAYVPSDVVWEGWGMGVPQADTHSSFAWKGKPLAWQPYKGMAEEMAGFASGTGVHIRRPMDQGRVAHPERLAAARIPVENYAGPLLMIAGGDDQMWDSAGMARNIEASRKALGLPTINLIYPGAGHALSASGWAPTTGHNLGPMKLGGSPALDARAQADAWPQMLAFLHQYLAKPTLTSELSR</sequence>
<protein>
    <submittedName>
        <fullName evidence="5">Acyl-CoA thioester hydrolase/BAAT C-terminal domain-containing protein</fullName>
    </submittedName>
</protein>
<dbReference type="Proteomes" id="UP001221189">
    <property type="component" value="Unassembled WGS sequence"/>
</dbReference>
<dbReference type="EMBL" id="JAQQXT010000001">
    <property type="protein sequence ID" value="MDC8770402.1"/>
    <property type="molecule type" value="Genomic_DNA"/>
</dbReference>
<keyword evidence="6" id="KW-1185">Reference proteome</keyword>
<accession>A0ABT5KAJ9</accession>
<feature type="domain" description="BAAT/Acyl-CoA thioester hydrolase C-terminal" evidence="4">
    <location>
        <begin position="236"/>
        <end position="457"/>
    </location>
</feature>
<evidence type="ECO:0000313" key="5">
    <source>
        <dbReference type="EMBL" id="MDC8770402.1"/>
    </source>
</evidence>
<dbReference type="SUPFAM" id="SSF53474">
    <property type="entry name" value="alpha/beta-Hydrolases"/>
    <property type="match status" value="1"/>
</dbReference>
<comment type="caution">
    <text evidence="5">The sequence shown here is derived from an EMBL/GenBank/DDBJ whole genome shotgun (WGS) entry which is preliminary data.</text>
</comment>
<dbReference type="InterPro" id="IPR016662">
    <property type="entry name" value="Acyl-CoA_thioEstase_long-chain"/>
</dbReference>
<reference evidence="5 6" key="1">
    <citation type="submission" date="2022-10" db="EMBL/GenBank/DDBJ databases">
        <title>Paucibacter sp. hw1 Genome sequencing.</title>
        <authorList>
            <person name="Park S."/>
        </authorList>
    </citation>
    <scope>NUCLEOTIDE SEQUENCE [LARGE SCALE GENOMIC DNA]</scope>
    <source>
        <strain evidence="6">hw1</strain>
    </source>
</reference>
<dbReference type="InterPro" id="IPR029058">
    <property type="entry name" value="AB_hydrolase_fold"/>
</dbReference>
<feature type="domain" description="Acyl-CoA thioester hydrolase/bile acid-CoA amino acid N-acetyltransferase" evidence="3">
    <location>
        <begin position="40"/>
        <end position="158"/>
    </location>
</feature>
<dbReference type="Gene3D" id="2.60.40.2240">
    <property type="entry name" value="Acyl-CoA thioester hydrolase/BAAT N-terminal domain"/>
    <property type="match status" value="1"/>
</dbReference>
<name>A0ABT5KAJ9_9BURK</name>
<proteinExistence type="inferred from homology"/>
<evidence type="ECO:0000259" key="3">
    <source>
        <dbReference type="Pfam" id="PF04775"/>
    </source>
</evidence>
<dbReference type="Gene3D" id="3.40.50.1820">
    <property type="entry name" value="alpha/beta hydrolase"/>
    <property type="match status" value="1"/>
</dbReference>
<feature type="chain" id="PRO_5046350881" evidence="2">
    <location>
        <begin position="24"/>
        <end position="467"/>
    </location>
</feature>